<dbReference type="GO" id="GO:0003700">
    <property type="term" value="F:DNA-binding transcription factor activity"/>
    <property type="evidence" value="ECO:0007669"/>
    <property type="project" value="TreeGrafter"/>
</dbReference>
<dbReference type="PROSITE" id="PS50932">
    <property type="entry name" value="HTH_LACI_2"/>
    <property type="match status" value="1"/>
</dbReference>
<dbReference type="RefSeq" id="WP_129047738.1">
    <property type="nucleotide sequence ID" value="NZ_SDHX01000001.1"/>
</dbReference>
<organism evidence="6 7">
    <name type="scientific">Oleiharenicola lentus</name>
    <dbReference type="NCBI Taxonomy" id="2508720"/>
    <lineage>
        <taxon>Bacteria</taxon>
        <taxon>Pseudomonadati</taxon>
        <taxon>Verrucomicrobiota</taxon>
        <taxon>Opitutia</taxon>
        <taxon>Opitutales</taxon>
        <taxon>Opitutaceae</taxon>
        <taxon>Oleiharenicola</taxon>
    </lineage>
</organism>
<dbReference type="GO" id="GO:0000976">
    <property type="term" value="F:transcription cis-regulatory region binding"/>
    <property type="evidence" value="ECO:0007669"/>
    <property type="project" value="TreeGrafter"/>
</dbReference>
<sequence length="341" mass="38705">MTMLAEQSGVSKNTVSLALKNDRRISVETRRRVQQLAEKLGYQRNPVLSHLMAELRKTKVPKFRYTIALLNAHPDSLAMKRHPTIAAWLTGCRRRGESQGYHFDTFWLHDPEINGARLARILRSRGIRGAIVVGLFNQNRLPPQFDSLWPQIACVVTGVRTHEPTLSFCCVDHHALMLEAVKQVLALGYKRPALVLSHTVDHLVEGRFSAGMWFGQQALPTAQRVPTFDKADGSDSCFQRFKKWLERHKPDVILTLHRDIKIWLEDLGYKIPRDIGLVDLEHNPSAQEWAAMEQRNDLSGEAAVDMLISMLYNNESGIPESPRATLGSSHWVPGVTVRKQR</sequence>
<name>A0A4V1M6S0_9BACT</name>
<keyword evidence="3" id="KW-0238">DNA-binding</keyword>
<dbReference type="InterPro" id="IPR000843">
    <property type="entry name" value="HTH_LacI"/>
</dbReference>
<keyword evidence="4" id="KW-0804">Transcription</keyword>
<evidence type="ECO:0000256" key="2">
    <source>
        <dbReference type="ARBA" id="ARBA00023015"/>
    </source>
</evidence>
<keyword evidence="1" id="KW-0678">Repressor</keyword>
<evidence type="ECO:0000256" key="1">
    <source>
        <dbReference type="ARBA" id="ARBA00022491"/>
    </source>
</evidence>
<dbReference type="PANTHER" id="PTHR30146">
    <property type="entry name" value="LACI-RELATED TRANSCRIPTIONAL REPRESSOR"/>
    <property type="match status" value="1"/>
</dbReference>
<keyword evidence="7" id="KW-1185">Reference proteome</keyword>
<dbReference type="InterPro" id="IPR010982">
    <property type="entry name" value="Lambda_DNA-bd_dom_sf"/>
</dbReference>
<dbReference type="SUPFAM" id="SSF47413">
    <property type="entry name" value="lambda repressor-like DNA-binding domains"/>
    <property type="match status" value="1"/>
</dbReference>
<gene>
    <name evidence="6" type="ORF">ESB00_11010</name>
</gene>
<dbReference type="AlphaFoldDB" id="A0A4V1M6S0"/>
<comment type="caution">
    <text evidence="6">The sequence shown here is derived from an EMBL/GenBank/DDBJ whole genome shotgun (WGS) entry which is preliminary data.</text>
</comment>
<evidence type="ECO:0000313" key="7">
    <source>
        <dbReference type="Proteomes" id="UP000290218"/>
    </source>
</evidence>
<evidence type="ECO:0000313" key="6">
    <source>
        <dbReference type="EMBL" id="RXK56369.1"/>
    </source>
</evidence>
<dbReference type="OrthoDB" id="183213at2"/>
<dbReference type="SMART" id="SM00354">
    <property type="entry name" value="HTH_LACI"/>
    <property type="match status" value="1"/>
</dbReference>
<feature type="domain" description="HTH lacI-type" evidence="5">
    <location>
        <begin position="1"/>
        <end position="53"/>
    </location>
</feature>
<dbReference type="PANTHER" id="PTHR30146:SF148">
    <property type="entry name" value="HTH-TYPE TRANSCRIPTIONAL REPRESSOR PURR-RELATED"/>
    <property type="match status" value="1"/>
</dbReference>
<evidence type="ECO:0000256" key="3">
    <source>
        <dbReference type="ARBA" id="ARBA00023125"/>
    </source>
</evidence>
<keyword evidence="2" id="KW-0805">Transcription regulation</keyword>
<evidence type="ECO:0000256" key="4">
    <source>
        <dbReference type="ARBA" id="ARBA00023163"/>
    </source>
</evidence>
<dbReference type="SUPFAM" id="SSF53822">
    <property type="entry name" value="Periplasmic binding protein-like I"/>
    <property type="match status" value="1"/>
</dbReference>
<dbReference type="EMBL" id="SDHX01000001">
    <property type="protein sequence ID" value="RXK56369.1"/>
    <property type="molecule type" value="Genomic_DNA"/>
</dbReference>
<dbReference type="Gene3D" id="3.40.50.2300">
    <property type="match status" value="2"/>
</dbReference>
<accession>A0A4V1M6S0</accession>
<dbReference type="Gene3D" id="1.10.260.40">
    <property type="entry name" value="lambda repressor-like DNA-binding domains"/>
    <property type="match status" value="1"/>
</dbReference>
<dbReference type="CDD" id="cd01392">
    <property type="entry name" value="HTH_LacI"/>
    <property type="match status" value="1"/>
</dbReference>
<proteinExistence type="predicted"/>
<dbReference type="Pfam" id="PF00356">
    <property type="entry name" value="LacI"/>
    <property type="match status" value="1"/>
</dbReference>
<evidence type="ECO:0000259" key="5">
    <source>
        <dbReference type="PROSITE" id="PS50932"/>
    </source>
</evidence>
<protein>
    <submittedName>
        <fullName evidence="6">LacI family transcriptional regulator</fullName>
    </submittedName>
</protein>
<dbReference type="Proteomes" id="UP000290218">
    <property type="component" value="Unassembled WGS sequence"/>
</dbReference>
<dbReference type="InterPro" id="IPR028082">
    <property type="entry name" value="Peripla_BP_I"/>
</dbReference>
<reference evidence="6 7" key="1">
    <citation type="submission" date="2019-01" db="EMBL/GenBank/DDBJ databases">
        <title>Lacunisphaera sp. strain TWA-58.</title>
        <authorList>
            <person name="Chen W.-M."/>
        </authorList>
    </citation>
    <scope>NUCLEOTIDE SEQUENCE [LARGE SCALE GENOMIC DNA]</scope>
    <source>
        <strain evidence="6 7">TWA-58</strain>
    </source>
</reference>